<evidence type="ECO:0000313" key="3">
    <source>
        <dbReference type="Proteomes" id="UP000479190"/>
    </source>
</evidence>
<feature type="region of interest" description="Disordered" evidence="1">
    <location>
        <begin position="421"/>
        <end position="451"/>
    </location>
</feature>
<proteinExistence type="predicted"/>
<feature type="compositionally biased region" description="Basic and acidic residues" evidence="1">
    <location>
        <begin position="252"/>
        <end position="273"/>
    </location>
</feature>
<feature type="compositionally biased region" description="Basic residues" evidence="1">
    <location>
        <begin position="165"/>
        <end position="186"/>
    </location>
</feature>
<dbReference type="Proteomes" id="UP000479190">
    <property type="component" value="Unassembled WGS sequence"/>
</dbReference>
<keyword evidence="3" id="KW-1185">Reference proteome</keyword>
<feature type="compositionally biased region" description="Basic and acidic residues" evidence="1">
    <location>
        <begin position="53"/>
        <end position="72"/>
    </location>
</feature>
<organism evidence="2 3">
    <name type="scientific">Trichogramma brassicae</name>
    <dbReference type="NCBI Taxonomy" id="86971"/>
    <lineage>
        <taxon>Eukaryota</taxon>
        <taxon>Metazoa</taxon>
        <taxon>Ecdysozoa</taxon>
        <taxon>Arthropoda</taxon>
        <taxon>Hexapoda</taxon>
        <taxon>Insecta</taxon>
        <taxon>Pterygota</taxon>
        <taxon>Neoptera</taxon>
        <taxon>Endopterygota</taxon>
        <taxon>Hymenoptera</taxon>
        <taxon>Apocrita</taxon>
        <taxon>Proctotrupomorpha</taxon>
        <taxon>Chalcidoidea</taxon>
        <taxon>Trichogrammatidae</taxon>
        <taxon>Trichogramma</taxon>
    </lineage>
</organism>
<feature type="region of interest" description="Disordered" evidence="1">
    <location>
        <begin position="286"/>
        <end position="347"/>
    </location>
</feature>
<feature type="compositionally biased region" description="Basic and acidic residues" evidence="1">
    <location>
        <begin position="203"/>
        <end position="228"/>
    </location>
</feature>
<dbReference type="AlphaFoldDB" id="A0A6H5ID18"/>
<protein>
    <submittedName>
        <fullName evidence="2">Uncharacterized protein</fullName>
    </submittedName>
</protein>
<feature type="region of interest" description="Disordered" evidence="1">
    <location>
        <begin position="50"/>
        <end position="79"/>
    </location>
</feature>
<evidence type="ECO:0000256" key="1">
    <source>
        <dbReference type="SAM" id="MobiDB-lite"/>
    </source>
</evidence>
<feature type="compositionally biased region" description="Basic and acidic residues" evidence="1">
    <location>
        <begin position="103"/>
        <end position="120"/>
    </location>
</feature>
<gene>
    <name evidence="2" type="ORF">TBRA_LOCUS7775</name>
</gene>
<evidence type="ECO:0000313" key="2">
    <source>
        <dbReference type="EMBL" id="CAB0035892.1"/>
    </source>
</evidence>
<sequence>MTTTTIASCEREEKFSRRRLGREILETTTRASCDLEEKFTRRRRERAATWRRNSREGVESERRPERRVKREDDDYDDSELVSSDLEEKFTRRRLGRAATWRRNSREGVESERRPGGELSERMTTTTIASREREEKFSRRRLRASCDLEEKFRHEKRGVDREEKFGRRRRERAARRRVKRLRRLRRASRAERAGPGGEILETTTRGEQRPGGEIHDTTLRASRDREEKFARRRRERAATGRRVKREDDDYDEDRPRPRREILETTRRSSRDLDEKFSRRRLGRAATWRRNSREGVESERRPGGELSERMTTTTIASCEREEKFSRRRLGSSDDPSSDANHDDDPGRLARRHGGILRRAHLHEGLVDVAGARLRARSQVTGRCESTPHRGRRHQVVLPQYTALRSGPAQPRRRVDAAREIARRHRRLHSDAECDSGRRLQSRPSDESRRLGRHSTAVVRLRRDLWQHQANALLRDASLSQKASWSFIVYKYDM</sequence>
<feature type="region of interest" description="Disordered" evidence="1">
    <location>
        <begin position="100"/>
        <end position="135"/>
    </location>
</feature>
<dbReference type="EMBL" id="CADCXV010000804">
    <property type="protein sequence ID" value="CAB0035892.1"/>
    <property type="molecule type" value="Genomic_DNA"/>
</dbReference>
<accession>A0A6H5ID18</accession>
<name>A0A6H5ID18_9HYME</name>
<feature type="compositionally biased region" description="Basic and acidic residues" evidence="1">
    <location>
        <begin position="426"/>
        <end position="447"/>
    </location>
</feature>
<feature type="region of interest" description="Disordered" evidence="1">
    <location>
        <begin position="156"/>
        <end position="273"/>
    </location>
</feature>
<feature type="compositionally biased region" description="Basic residues" evidence="1">
    <location>
        <begin position="229"/>
        <end position="242"/>
    </location>
</feature>
<reference evidence="2 3" key="1">
    <citation type="submission" date="2020-02" db="EMBL/GenBank/DDBJ databases">
        <authorList>
            <person name="Ferguson B K."/>
        </authorList>
    </citation>
    <scope>NUCLEOTIDE SEQUENCE [LARGE SCALE GENOMIC DNA]</scope>
</reference>
<feature type="compositionally biased region" description="Basic and acidic residues" evidence="1">
    <location>
        <begin position="289"/>
        <end position="306"/>
    </location>
</feature>